<organism evidence="5 6">
    <name type="scientific">Pseudobacteroides cellulosolvens ATCC 35603 = DSM 2933</name>
    <dbReference type="NCBI Taxonomy" id="398512"/>
    <lineage>
        <taxon>Bacteria</taxon>
        <taxon>Bacillati</taxon>
        <taxon>Bacillota</taxon>
        <taxon>Clostridia</taxon>
        <taxon>Eubacteriales</taxon>
        <taxon>Oscillospiraceae</taxon>
        <taxon>Pseudobacteroides</taxon>
    </lineage>
</organism>
<evidence type="ECO:0000313" key="6">
    <source>
        <dbReference type="Proteomes" id="UP000036923"/>
    </source>
</evidence>
<dbReference type="RefSeq" id="WP_036935796.1">
    <property type="nucleotide sequence ID" value="NZ_JQKC01000001.1"/>
</dbReference>
<dbReference type="InterPro" id="IPR036388">
    <property type="entry name" value="WH-like_DNA-bd_sf"/>
</dbReference>
<dbReference type="PANTHER" id="PTHR42756">
    <property type="entry name" value="TRANSCRIPTIONAL REGULATOR, MARR"/>
    <property type="match status" value="1"/>
</dbReference>
<dbReference type="eggNOG" id="COG1846">
    <property type="taxonomic scope" value="Bacteria"/>
</dbReference>
<keyword evidence="1" id="KW-0805">Transcription regulation</keyword>
<dbReference type="STRING" id="398512.Bccel_4563"/>
<dbReference type="Pfam" id="PF12802">
    <property type="entry name" value="MarR_2"/>
    <property type="match status" value="1"/>
</dbReference>
<evidence type="ECO:0000256" key="3">
    <source>
        <dbReference type="ARBA" id="ARBA00023163"/>
    </source>
</evidence>
<proteinExistence type="predicted"/>
<dbReference type="Proteomes" id="UP000036923">
    <property type="component" value="Unassembled WGS sequence"/>
</dbReference>
<dbReference type="SUPFAM" id="SSF46785">
    <property type="entry name" value="Winged helix' DNA-binding domain"/>
    <property type="match status" value="1"/>
</dbReference>
<dbReference type="PROSITE" id="PS50995">
    <property type="entry name" value="HTH_MARR_2"/>
    <property type="match status" value="1"/>
</dbReference>
<evidence type="ECO:0000256" key="2">
    <source>
        <dbReference type="ARBA" id="ARBA00023125"/>
    </source>
</evidence>
<evidence type="ECO:0000259" key="4">
    <source>
        <dbReference type="PROSITE" id="PS50995"/>
    </source>
</evidence>
<dbReference type="GO" id="GO:0003700">
    <property type="term" value="F:DNA-binding transcription factor activity"/>
    <property type="evidence" value="ECO:0007669"/>
    <property type="project" value="InterPro"/>
</dbReference>
<dbReference type="PRINTS" id="PR00598">
    <property type="entry name" value="HTHMARR"/>
</dbReference>
<dbReference type="AlphaFoldDB" id="A0A0L6JU95"/>
<reference evidence="6" key="1">
    <citation type="submission" date="2015-07" db="EMBL/GenBank/DDBJ databases">
        <title>Near-Complete Genome Sequence of the Cellulolytic Bacterium Bacteroides (Pseudobacteroides) cellulosolvens ATCC 35603.</title>
        <authorList>
            <person name="Dassa B."/>
            <person name="Utturkar S.M."/>
            <person name="Klingeman D.M."/>
            <person name="Hurt R.A."/>
            <person name="Keller M."/>
            <person name="Xu J."/>
            <person name="Reddy Y.H.K."/>
            <person name="Borovok I."/>
            <person name="Grinberg I.R."/>
            <person name="Lamed R."/>
            <person name="Zhivin O."/>
            <person name="Bayer E.A."/>
            <person name="Brown S.D."/>
        </authorList>
    </citation>
    <scope>NUCLEOTIDE SEQUENCE [LARGE SCALE GENOMIC DNA]</scope>
    <source>
        <strain evidence="6">DSM 2933</strain>
    </source>
</reference>
<dbReference type="OrthoDB" id="1644269at2"/>
<dbReference type="PANTHER" id="PTHR42756:SF1">
    <property type="entry name" value="TRANSCRIPTIONAL REPRESSOR OF EMRAB OPERON"/>
    <property type="match status" value="1"/>
</dbReference>
<name>A0A0L6JU95_9FIRM</name>
<feature type="domain" description="HTH marR-type" evidence="4">
    <location>
        <begin position="9"/>
        <end position="145"/>
    </location>
</feature>
<keyword evidence="2" id="KW-0238">DNA-binding</keyword>
<dbReference type="EMBL" id="LGTC01000001">
    <property type="protein sequence ID" value="KNY29289.1"/>
    <property type="molecule type" value="Genomic_DNA"/>
</dbReference>
<dbReference type="InterPro" id="IPR036390">
    <property type="entry name" value="WH_DNA-bd_sf"/>
</dbReference>
<dbReference type="SMART" id="SM00347">
    <property type="entry name" value="HTH_MARR"/>
    <property type="match status" value="1"/>
</dbReference>
<dbReference type="GO" id="GO:0003677">
    <property type="term" value="F:DNA binding"/>
    <property type="evidence" value="ECO:0007669"/>
    <property type="project" value="UniProtKB-KW"/>
</dbReference>
<evidence type="ECO:0000256" key="1">
    <source>
        <dbReference type="ARBA" id="ARBA00023015"/>
    </source>
</evidence>
<keyword evidence="6" id="KW-1185">Reference proteome</keyword>
<dbReference type="Gene3D" id="1.10.10.10">
    <property type="entry name" value="Winged helix-like DNA-binding domain superfamily/Winged helix DNA-binding domain"/>
    <property type="match status" value="1"/>
</dbReference>
<accession>A0A0L6JU95</accession>
<protein>
    <submittedName>
        <fullName evidence="5">Transcriptional regulator, MarR family</fullName>
    </submittedName>
</protein>
<dbReference type="InterPro" id="IPR000835">
    <property type="entry name" value="HTH_MarR-typ"/>
</dbReference>
<sequence length="183" mass="21344">MKYLKEIKEYSLMQQIYAILFSLANKLQIQGDNQFKNLTSRQFMAILAVLHLPEDETTLNNIARKLGTSKQNTNVLITNIEKKGYIITMPSVRDKRAINVKVTEKGKQIILECGKKGIEFFAKVFRDFTEAELELLWNLLKKLHGYDGEEHDGFEEDIDYKLEIKEDEQIKAIEEFAKLRNKI</sequence>
<evidence type="ECO:0000313" key="5">
    <source>
        <dbReference type="EMBL" id="KNY29289.1"/>
    </source>
</evidence>
<gene>
    <name evidence="5" type="ORF">Bccel_4563</name>
</gene>
<comment type="caution">
    <text evidence="5">The sequence shown here is derived from an EMBL/GenBank/DDBJ whole genome shotgun (WGS) entry which is preliminary data.</text>
</comment>
<keyword evidence="3" id="KW-0804">Transcription</keyword>
<dbReference type="PATRIC" id="fig|398512.5.peg.4781"/>